<keyword evidence="3" id="KW-1185">Reference proteome</keyword>
<proteinExistence type="predicted"/>
<protein>
    <submittedName>
        <fullName evidence="2">Uncharacterized protein</fullName>
    </submittedName>
</protein>
<dbReference type="InterPro" id="IPR036055">
    <property type="entry name" value="LDL_receptor-like_sf"/>
</dbReference>
<organism evidence="2 3">
    <name type="scientific">Fasciola gigantica</name>
    <name type="common">Giant liver fluke</name>
    <dbReference type="NCBI Taxonomy" id="46835"/>
    <lineage>
        <taxon>Eukaryota</taxon>
        <taxon>Metazoa</taxon>
        <taxon>Spiralia</taxon>
        <taxon>Lophotrochozoa</taxon>
        <taxon>Platyhelminthes</taxon>
        <taxon>Trematoda</taxon>
        <taxon>Digenea</taxon>
        <taxon>Plagiorchiida</taxon>
        <taxon>Echinostomata</taxon>
        <taxon>Echinostomatoidea</taxon>
        <taxon>Fasciolidae</taxon>
        <taxon>Fasciola</taxon>
    </lineage>
</organism>
<dbReference type="OrthoDB" id="6272987at2759"/>
<reference evidence="2 3" key="1">
    <citation type="submission" date="2019-04" db="EMBL/GenBank/DDBJ databases">
        <title>Annotation for the trematode Fasciola gigantica.</title>
        <authorList>
            <person name="Choi Y.-J."/>
        </authorList>
    </citation>
    <scope>NUCLEOTIDE SEQUENCE [LARGE SCALE GENOMIC DNA]</scope>
    <source>
        <strain evidence="2">Uganda_cow_1</strain>
    </source>
</reference>
<name>A0A504WS97_FASGI</name>
<sequence>MRLMTDYLGNYPSVPDDRSAAGSLSTLMKNRTYDNRKTARILSQTHRLGSYVFRTKRLDSLDRTVAGYCIPQSLQCDGIVHCHNARDELPSLRIERSQIPGHLLRDLVGAHLVPTDLQNVGCITYRTSDQRPRIRQTFSGPSRNRRLSRFFNLICSILLELT</sequence>
<dbReference type="CDD" id="cd00112">
    <property type="entry name" value="LDLa"/>
    <property type="match status" value="1"/>
</dbReference>
<dbReference type="InterPro" id="IPR002172">
    <property type="entry name" value="LDrepeatLR_classA_rpt"/>
</dbReference>
<gene>
    <name evidence="2" type="ORF">FGIG_00072</name>
</gene>
<comment type="caution">
    <text evidence="2">The sequence shown here is derived from an EMBL/GenBank/DDBJ whole genome shotgun (WGS) entry which is preliminary data.</text>
</comment>
<dbReference type="Gene3D" id="4.10.400.10">
    <property type="entry name" value="Low-density Lipoprotein Receptor"/>
    <property type="match status" value="1"/>
</dbReference>
<evidence type="ECO:0000313" key="2">
    <source>
        <dbReference type="EMBL" id="TPP39612.1"/>
    </source>
</evidence>
<dbReference type="AlphaFoldDB" id="A0A504WS97"/>
<dbReference type="STRING" id="46835.A0A504WS97"/>
<evidence type="ECO:0000313" key="3">
    <source>
        <dbReference type="Proteomes" id="UP000316759"/>
    </source>
</evidence>
<evidence type="ECO:0000256" key="1">
    <source>
        <dbReference type="ARBA" id="ARBA00023157"/>
    </source>
</evidence>
<dbReference type="SUPFAM" id="SSF57424">
    <property type="entry name" value="LDL receptor-like module"/>
    <property type="match status" value="1"/>
</dbReference>
<dbReference type="Proteomes" id="UP000316759">
    <property type="component" value="Unassembled WGS sequence"/>
</dbReference>
<accession>A0A504WS97</accession>
<dbReference type="EMBL" id="SUNJ01016018">
    <property type="protein sequence ID" value="TPP39612.1"/>
    <property type="molecule type" value="Genomic_DNA"/>
</dbReference>
<keyword evidence="1" id="KW-1015">Disulfide bond</keyword>